<reference evidence="4" key="1">
    <citation type="submission" date="2021-06" db="EMBL/GenBank/DDBJ databases">
        <authorList>
            <person name="Kallberg Y."/>
            <person name="Tangrot J."/>
            <person name="Rosling A."/>
        </authorList>
    </citation>
    <scope>NUCLEOTIDE SEQUENCE</scope>
    <source>
        <strain evidence="4">AZ414A</strain>
    </source>
</reference>
<evidence type="ECO:0000256" key="1">
    <source>
        <dbReference type="SAM" id="MobiDB-lite"/>
    </source>
</evidence>
<feature type="transmembrane region" description="Helical" evidence="2">
    <location>
        <begin position="755"/>
        <end position="778"/>
    </location>
</feature>
<accession>A0A9N9ANQ3</accession>
<evidence type="ECO:0000313" key="5">
    <source>
        <dbReference type="Proteomes" id="UP000789706"/>
    </source>
</evidence>
<dbReference type="EMBL" id="CAJVPK010000650">
    <property type="protein sequence ID" value="CAG8536162.1"/>
    <property type="molecule type" value="Genomic_DNA"/>
</dbReference>
<evidence type="ECO:0000256" key="2">
    <source>
        <dbReference type="SAM" id="Phobius"/>
    </source>
</evidence>
<sequence length="943" mass="107979">MTRSSTNLVVLLIAWTIIFSLVPLVSGIFTYNESKPSFTKPTIWNYFTYDDGTVVIHILSVNPYHDLGLNVTKCYNSTLSLRVIYPNGTVGEIDSDLGGIQDFNWCLTKYGSYSIRNPIRVTNLHSGYAVVTYINASDPNDYLTYKEWGLIMGLDGKIHDRAYLGLPYLDLKKGFWRRSSIVENVNPERGFFRVSWKDLIYEWQQYIIDDNNNFKMFLNGSFKKIDNFDVHLIISNVDEGYNIIMQNKTTDLTPTKDPFTVRAGAYVLLKKYDDTQFSPPILLYQLTRDDFNLSYLECEISNVKVGQVCRIALDDSNSTYYSKFYYLSTGSIVEFSPITLPDIPEKNFTFLDFNSFVFYSIPLGGYFYPSFLFNESSNITYTYGYIFDSNANNPTNWSLPEPSVIDSMGTFIILPNNTMLLAQPELIDSWSFISIDLPKFTEDHGYLNTFINTTYPQIDSVIPTSTEKITITFYQPVEFSAGNISIYQVENNVDILRQYVSGLRNSDYCTISDNGLIITIKVIKSTFSKPLGKFYIKFDGNFVRDKTYKESLRGLYTNIWQFSTSKNLEQFADSATGLMRLTTEGTQHYENLTSTEKHQFFLNLQNELSKIIPINIDKLSSTEKTQVDNTNGRRQLIISIDIKSSKDERSVDAIVKDLDEMIKYKSMTLISLNPTTIFLDENYGFATTPNLWEKYKFKLLGLFLAIIFLIIIFFIAQRREKKANNTAILQLGLIIFDLALDILFVVFNGKIVEELYIPSIVFLVVPITLNTIWAFYIIKAENASPEFLGWFNQNIKTASIFTILSGADIEALSILYSNFAGFAHFQAPFSHKGKVRIFRASFLAVFTENIPQVVIQIIYHFLVISYDIVPLLTLISSCLSLTINLIGRIYQAISYSRFHHESSENNTNKNKNKEEVEDDKSTQDFSNINFIPEIPITLANVSQ</sequence>
<feature type="transmembrane region" description="Helical" evidence="2">
    <location>
        <begin position="728"/>
        <end position="749"/>
    </location>
</feature>
<keyword evidence="5" id="KW-1185">Reference proteome</keyword>
<feature type="signal peptide" evidence="3">
    <location>
        <begin position="1"/>
        <end position="27"/>
    </location>
</feature>
<evidence type="ECO:0000256" key="3">
    <source>
        <dbReference type="SAM" id="SignalP"/>
    </source>
</evidence>
<organism evidence="4 5">
    <name type="scientific">Diversispora eburnea</name>
    <dbReference type="NCBI Taxonomy" id="1213867"/>
    <lineage>
        <taxon>Eukaryota</taxon>
        <taxon>Fungi</taxon>
        <taxon>Fungi incertae sedis</taxon>
        <taxon>Mucoromycota</taxon>
        <taxon>Glomeromycotina</taxon>
        <taxon>Glomeromycetes</taxon>
        <taxon>Diversisporales</taxon>
        <taxon>Diversisporaceae</taxon>
        <taxon>Diversispora</taxon>
    </lineage>
</organism>
<dbReference type="Proteomes" id="UP000789706">
    <property type="component" value="Unassembled WGS sequence"/>
</dbReference>
<feature type="region of interest" description="Disordered" evidence="1">
    <location>
        <begin position="902"/>
        <end position="923"/>
    </location>
</feature>
<keyword evidence="2" id="KW-0812">Transmembrane</keyword>
<feature type="chain" id="PRO_5040225563" evidence="3">
    <location>
        <begin position="28"/>
        <end position="943"/>
    </location>
</feature>
<keyword evidence="2" id="KW-1133">Transmembrane helix</keyword>
<feature type="transmembrane region" description="Helical" evidence="2">
    <location>
        <begin position="840"/>
        <end position="862"/>
    </location>
</feature>
<keyword evidence="3" id="KW-0732">Signal</keyword>
<comment type="caution">
    <text evidence="4">The sequence shown here is derived from an EMBL/GenBank/DDBJ whole genome shotgun (WGS) entry which is preliminary data.</text>
</comment>
<dbReference type="OrthoDB" id="2420894at2759"/>
<keyword evidence="2" id="KW-0472">Membrane</keyword>
<feature type="transmembrane region" description="Helical" evidence="2">
    <location>
        <begin position="697"/>
        <end position="716"/>
    </location>
</feature>
<feature type="compositionally biased region" description="Basic and acidic residues" evidence="1">
    <location>
        <begin position="911"/>
        <end position="922"/>
    </location>
</feature>
<evidence type="ECO:0000313" key="4">
    <source>
        <dbReference type="EMBL" id="CAG8536162.1"/>
    </source>
</evidence>
<name>A0A9N9ANQ3_9GLOM</name>
<gene>
    <name evidence="4" type="ORF">DEBURN_LOCUS6383</name>
</gene>
<feature type="transmembrane region" description="Helical" evidence="2">
    <location>
        <begin position="868"/>
        <end position="887"/>
    </location>
</feature>
<dbReference type="AlphaFoldDB" id="A0A9N9ANQ3"/>
<protein>
    <submittedName>
        <fullName evidence="4">5412_t:CDS:1</fullName>
    </submittedName>
</protein>
<proteinExistence type="predicted"/>